<accession>A0A2C5ZC88</accession>
<reference evidence="6 7" key="1">
    <citation type="submission" date="2017-06" db="EMBL/GenBank/DDBJ databases">
        <title>Ant-infecting Ophiocordyceps genomes reveal a high diversity of potential behavioral manipulation genes and a possible major role for enterotoxins.</title>
        <authorList>
            <person name="De Bekker C."/>
            <person name="Evans H.C."/>
            <person name="Brachmann A."/>
            <person name="Hughes D.P."/>
        </authorList>
    </citation>
    <scope>NUCLEOTIDE SEQUENCE [LARGE SCALE GENOMIC DNA]</scope>
    <source>
        <strain evidence="6 7">1348a</strain>
    </source>
</reference>
<keyword evidence="7" id="KW-1185">Reference proteome</keyword>
<evidence type="ECO:0000259" key="5">
    <source>
        <dbReference type="Pfam" id="PF21048"/>
    </source>
</evidence>
<dbReference type="Proteomes" id="UP000224854">
    <property type="component" value="Unassembled WGS sequence"/>
</dbReference>
<dbReference type="Pfam" id="PF21048">
    <property type="entry name" value="Rad26-like_N"/>
    <property type="match status" value="1"/>
</dbReference>
<feature type="coiled-coil region" evidence="1">
    <location>
        <begin position="146"/>
        <end position="230"/>
    </location>
</feature>
<name>A0A2C5ZC88_9HYPO</name>
<feature type="compositionally biased region" description="Low complexity" evidence="2">
    <location>
        <begin position="114"/>
        <end position="124"/>
    </location>
</feature>
<evidence type="ECO:0000259" key="3">
    <source>
        <dbReference type="Pfam" id="PF12331"/>
    </source>
</evidence>
<feature type="compositionally biased region" description="Polar residues" evidence="2">
    <location>
        <begin position="30"/>
        <end position="40"/>
    </location>
</feature>
<protein>
    <recommendedName>
        <fullName evidence="8">DNA repair protein Rad26</fullName>
    </recommendedName>
</protein>
<dbReference type="OrthoDB" id="5245063at2759"/>
<dbReference type="Pfam" id="PF12331">
    <property type="entry name" value="Rad26-like_helical_rpts"/>
    <property type="match status" value="1"/>
</dbReference>
<dbReference type="InterPro" id="IPR048379">
    <property type="entry name" value="Rad26-like_C"/>
</dbReference>
<sequence>MTLDDFSDDDFADLTDNALQELERNAIQLTQAKSPQQSSYPDYGWQDEDDDLDTTEVTNIIGLPIARPVVDNALLQQHAKLLPHLSSAAPEADSRWNAAAAGLAVRPRQSLAAAPSQSLAASQRFQAPPQPSRFTRPSQSQGHDIVEALQRRVRSLEAQLNASRGENSIIRANLTKTRSDHEAHIARLQAEKANQVAEKQRIADAAMEAEKNANTELQFMQRDLREVSDRARRKDAPALATPRKTNKSWSLADGFDHMDIVVSPSKGLGRSRGSGPVAVHVGERTPSKGKRKRPPIDSPVAELDIDIQGGFVSQEKPAAAADVDQTNMAVSHVAPLDFLQLILDHGASYQQPPTFDTLSRYTLPADATQTSFASMIFEKLPLMGHPGRPMQLLVDFAEHIISLWTSCVQQDLWEPIKHLVALVSFTLDLHASSVAPHLVSSLVPVAQQTIRDVAQRRHRCPDGGLAKDNVPQQHIETKSIFGLLLTVAMACATTPSETPDGFRYTAVEFWRLVCHDTVLLLLSPKQNLDDTIATLDLLALSPLPDSIGPVSQEIEPITIARDVIERVSSKLVDSMRSPMTAKQRRVLHLATLRTLIAFARYPFGALQLASHDNALPRLVMCLCRCVDDLYDQSVCTSTSSSSWLGVSRPLASAEPTASAQLHGIIAQSLLLIHSLVTDPNTSNAAEISHKLSMTHGGSQRYILALGRLTFADEDHVIEAAISGDVVDAAHELLELAVTPDEGETVSEAFGA</sequence>
<evidence type="ECO:0000259" key="4">
    <source>
        <dbReference type="Pfam" id="PF21046"/>
    </source>
</evidence>
<evidence type="ECO:0000313" key="7">
    <source>
        <dbReference type="Proteomes" id="UP000224854"/>
    </source>
</evidence>
<gene>
    <name evidence="6" type="ORF">CDD82_2363</name>
</gene>
<feature type="domain" description="Rad26-like helical repeats" evidence="3">
    <location>
        <begin position="445"/>
        <end position="676"/>
    </location>
</feature>
<keyword evidence="1" id="KW-0175">Coiled coil</keyword>
<feature type="region of interest" description="Disordered" evidence="2">
    <location>
        <begin position="266"/>
        <end position="297"/>
    </location>
</feature>
<feature type="region of interest" description="Disordered" evidence="2">
    <location>
        <begin position="30"/>
        <end position="50"/>
    </location>
</feature>
<dbReference type="AlphaFoldDB" id="A0A2C5ZC88"/>
<dbReference type="EMBL" id="NJEU01000184">
    <property type="protein sequence ID" value="PHH79495.1"/>
    <property type="molecule type" value="Genomic_DNA"/>
</dbReference>
<organism evidence="6 7">
    <name type="scientific">Ophiocordyceps australis</name>
    <dbReference type="NCBI Taxonomy" id="1399860"/>
    <lineage>
        <taxon>Eukaryota</taxon>
        <taxon>Fungi</taxon>
        <taxon>Dikarya</taxon>
        <taxon>Ascomycota</taxon>
        <taxon>Pezizomycotina</taxon>
        <taxon>Sordariomycetes</taxon>
        <taxon>Hypocreomycetidae</taxon>
        <taxon>Hypocreales</taxon>
        <taxon>Ophiocordycipitaceae</taxon>
        <taxon>Ophiocordyceps</taxon>
    </lineage>
</organism>
<evidence type="ECO:0000256" key="1">
    <source>
        <dbReference type="SAM" id="Coils"/>
    </source>
</evidence>
<feature type="domain" description="Rad26-like C-terminal" evidence="4">
    <location>
        <begin position="685"/>
        <end position="749"/>
    </location>
</feature>
<feature type="region of interest" description="Disordered" evidence="2">
    <location>
        <begin position="114"/>
        <end position="143"/>
    </location>
</feature>
<dbReference type="Pfam" id="PF21046">
    <property type="entry name" value="Rad26-like_C"/>
    <property type="match status" value="1"/>
</dbReference>
<feature type="domain" description="Rad26-like N-terminal" evidence="5">
    <location>
        <begin position="338"/>
        <end position="386"/>
    </location>
</feature>
<dbReference type="InterPro" id="IPR022093">
    <property type="entry name" value="Rad26-like_helical"/>
</dbReference>
<evidence type="ECO:0000256" key="2">
    <source>
        <dbReference type="SAM" id="MobiDB-lite"/>
    </source>
</evidence>
<dbReference type="InterPro" id="IPR048380">
    <property type="entry name" value="Rad26-like_N"/>
</dbReference>
<feature type="compositionally biased region" description="Polar residues" evidence="2">
    <location>
        <begin position="132"/>
        <end position="142"/>
    </location>
</feature>
<comment type="caution">
    <text evidence="6">The sequence shown here is derived from an EMBL/GenBank/DDBJ whole genome shotgun (WGS) entry which is preliminary data.</text>
</comment>
<evidence type="ECO:0008006" key="8">
    <source>
        <dbReference type="Google" id="ProtNLM"/>
    </source>
</evidence>
<evidence type="ECO:0000313" key="6">
    <source>
        <dbReference type="EMBL" id="PHH79495.1"/>
    </source>
</evidence>
<proteinExistence type="predicted"/>